<sequence length="104" mass="11856">SCDLRGTLVGSNAGIMSLDYNQDDTFIVGASNDFASRVWSVSDHRLRWKVWVENFLKDLMLSFAFRRLSRDSLGVLSSLMQSHVDILYVLQQVELSKCHSNDDK</sequence>
<reference evidence="2 3" key="1">
    <citation type="journal article" date="2021" name="Elife">
        <title>Chloroplast acquisition without the gene transfer in kleptoplastic sea slugs, Plakobranchus ocellatus.</title>
        <authorList>
            <person name="Maeda T."/>
            <person name="Takahashi S."/>
            <person name="Yoshida T."/>
            <person name="Shimamura S."/>
            <person name="Takaki Y."/>
            <person name="Nagai Y."/>
            <person name="Toyoda A."/>
            <person name="Suzuki Y."/>
            <person name="Arimoto A."/>
            <person name="Ishii H."/>
            <person name="Satoh N."/>
            <person name="Nishiyama T."/>
            <person name="Hasebe M."/>
            <person name="Maruyama T."/>
            <person name="Minagawa J."/>
            <person name="Obokata J."/>
            <person name="Shigenobu S."/>
        </authorList>
    </citation>
    <scope>NUCLEOTIDE SEQUENCE [LARGE SCALE GENOMIC DNA]</scope>
</reference>
<dbReference type="EMBL" id="BMAT01011532">
    <property type="protein sequence ID" value="GFR74547.1"/>
    <property type="molecule type" value="Genomic_DNA"/>
</dbReference>
<gene>
    <name evidence="2" type="ORF">ElyMa_005756600</name>
</gene>
<keyword evidence="1" id="KW-0853">WD repeat</keyword>
<dbReference type="PROSITE" id="PS50082">
    <property type="entry name" value="WD_REPEATS_2"/>
    <property type="match status" value="1"/>
</dbReference>
<evidence type="ECO:0000256" key="1">
    <source>
        <dbReference type="PROSITE-ProRule" id="PRU00221"/>
    </source>
</evidence>
<keyword evidence="3" id="KW-1185">Reference proteome</keyword>
<proteinExistence type="predicted"/>
<dbReference type="InterPro" id="IPR001680">
    <property type="entry name" value="WD40_rpt"/>
</dbReference>
<protein>
    <submittedName>
        <fullName evidence="2">Autophagy-related protein 16-1</fullName>
    </submittedName>
</protein>
<comment type="caution">
    <text evidence="2">The sequence shown here is derived from an EMBL/GenBank/DDBJ whole genome shotgun (WGS) entry which is preliminary data.</text>
</comment>
<evidence type="ECO:0000313" key="2">
    <source>
        <dbReference type="EMBL" id="GFR74547.1"/>
    </source>
</evidence>
<dbReference type="AlphaFoldDB" id="A0AAV4FML1"/>
<organism evidence="2 3">
    <name type="scientific">Elysia marginata</name>
    <dbReference type="NCBI Taxonomy" id="1093978"/>
    <lineage>
        <taxon>Eukaryota</taxon>
        <taxon>Metazoa</taxon>
        <taxon>Spiralia</taxon>
        <taxon>Lophotrochozoa</taxon>
        <taxon>Mollusca</taxon>
        <taxon>Gastropoda</taxon>
        <taxon>Heterobranchia</taxon>
        <taxon>Euthyneura</taxon>
        <taxon>Panpulmonata</taxon>
        <taxon>Sacoglossa</taxon>
        <taxon>Placobranchoidea</taxon>
        <taxon>Plakobranchidae</taxon>
        <taxon>Elysia</taxon>
    </lineage>
</organism>
<accession>A0AAV4FML1</accession>
<dbReference type="Proteomes" id="UP000762676">
    <property type="component" value="Unassembled WGS sequence"/>
</dbReference>
<feature type="non-terminal residue" evidence="2">
    <location>
        <position position="1"/>
    </location>
</feature>
<evidence type="ECO:0000313" key="3">
    <source>
        <dbReference type="Proteomes" id="UP000762676"/>
    </source>
</evidence>
<feature type="repeat" description="WD" evidence="1">
    <location>
        <begin position="8"/>
        <end position="42"/>
    </location>
</feature>
<name>A0AAV4FML1_9GAST</name>